<name>G2XNN2_BOTF4</name>
<evidence type="ECO:0000313" key="2">
    <source>
        <dbReference type="Proteomes" id="UP000008177"/>
    </source>
</evidence>
<dbReference type="HOGENOM" id="CLU_2830882_0_0_1"/>
<protein>
    <submittedName>
        <fullName evidence="1">Uncharacterized protein</fullName>
    </submittedName>
</protein>
<accession>G2XNN2</accession>
<sequence length="66" mass="7616">MHQSIIINIPYNPIHLHIITTNSNTNGNFIVTYIQIILQEVILFNANSPLSHLSSNQLILRKYLYP</sequence>
<dbReference type="AlphaFoldDB" id="G2XNN2"/>
<dbReference type="InParanoid" id="G2XNN2"/>
<evidence type="ECO:0000313" key="1">
    <source>
        <dbReference type="EMBL" id="CCD42488.1"/>
    </source>
</evidence>
<dbReference type="EMBL" id="FQ790246">
    <property type="protein sequence ID" value="CCD42488.1"/>
    <property type="molecule type" value="Genomic_DNA"/>
</dbReference>
<proteinExistence type="predicted"/>
<dbReference type="Proteomes" id="UP000008177">
    <property type="component" value="Unplaced contigs"/>
</dbReference>
<reference evidence="2" key="1">
    <citation type="journal article" date="2011" name="PLoS Genet.">
        <title>Genomic analysis of the necrotrophic fungal pathogens Sclerotinia sclerotiorum and Botrytis cinerea.</title>
        <authorList>
            <person name="Amselem J."/>
            <person name="Cuomo C.A."/>
            <person name="van Kan J.A."/>
            <person name="Viaud M."/>
            <person name="Benito E.P."/>
            <person name="Couloux A."/>
            <person name="Coutinho P.M."/>
            <person name="de Vries R.P."/>
            <person name="Dyer P.S."/>
            <person name="Fillinger S."/>
            <person name="Fournier E."/>
            <person name="Gout L."/>
            <person name="Hahn M."/>
            <person name="Kohn L."/>
            <person name="Lapalu N."/>
            <person name="Plummer K.M."/>
            <person name="Pradier J.M."/>
            <person name="Quevillon E."/>
            <person name="Sharon A."/>
            <person name="Simon A."/>
            <person name="ten Have A."/>
            <person name="Tudzynski B."/>
            <person name="Tudzynski P."/>
            <person name="Wincker P."/>
            <person name="Andrew M."/>
            <person name="Anthouard V."/>
            <person name="Beever R.E."/>
            <person name="Beffa R."/>
            <person name="Benoit I."/>
            <person name="Bouzid O."/>
            <person name="Brault B."/>
            <person name="Chen Z."/>
            <person name="Choquer M."/>
            <person name="Collemare J."/>
            <person name="Cotton P."/>
            <person name="Danchin E.G."/>
            <person name="Da Silva C."/>
            <person name="Gautier A."/>
            <person name="Giraud C."/>
            <person name="Giraud T."/>
            <person name="Gonzalez C."/>
            <person name="Grossetete S."/>
            <person name="Guldener U."/>
            <person name="Henrissat B."/>
            <person name="Howlett B.J."/>
            <person name="Kodira C."/>
            <person name="Kretschmer M."/>
            <person name="Lappartient A."/>
            <person name="Leroch M."/>
            <person name="Levis C."/>
            <person name="Mauceli E."/>
            <person name="Neuveglise C."/>
            <person name="Oeser B."/>
            <person name="Pearson M."/>
            <person name="Poulain J."/>
            <person name="Poussereau N."/>
            <person name="Quesneville H."/>
            <person name="Rascle C."/>
            <person name="Schumacher J."/>
            <person name="Segurens B."/>
            <person name="Sexton A."/>
            <person name="Silva E."/>
            <person name="Sirven C."/>
            <person name="Soanes D.M."/>
            <person name="Talbot N.J."/>
            <person name="Templeton M."/>
            <person name="Yandava C."/>
            <person name="Yarden O."/>
            <person name="Zeng Q."/>
            <person name="Rollins J.A."/>
            <person name="Lebrun M.H."/>
            <person name="Dickman M."/>
        </authorList>
    </citation>
    <scope>NUCLEOTIDE SEQUENCE [LARGE SCALE GENOMIC DNA]</scope>
    <source>
        <strain evidence="2">T4</strain>
    </source>
</reference>
<gene>
    <name evidence="1" type="ORF">BofuT4_uP075710.1</name>
</gene>
<organism evidence="1 2">
    <name type="scientific">Botryotinia fuckeliana (strain T4)</name>
    <name type="common">Noble rot fungus</name>
    <name type="synonym">Botrytis cinerea</name>
    <dbReference type="NCBI Taxonomy" id="999810"/>
    <lineage>
        <taxon>Eukaryota</taxon>
        <taxon>Fungi</taxon>
        <taxon>Dikarya</taxon>
        <taxon>Ascomycota</taxon>
        <taxon>Pezizomycotina</taxon>
        <taxon>Leotiomycetes</taxon>
        <taxon>Helotiales</taxon>
        <taxon>Sclerotiniaceae</taxon>
        <taxon>Botrytis</taxon>
    </lineage>
</organism>